<proteinExistence type="inferred from homology"/>
<dbReference type="EC" id="2.7.1.180" evidence="1 10"/>
<keyword evidence="14" id="KW-1185">Reference proteome</keyword>
<evidence type="ECO:0000256" key="5">
    <source>
        <dbReference type="ARBA" id="ARBA00022723"/>
    </source>
</evidence>
<dbReference type="PANTHER" id="PTHR30040:SF2">
    <property type="entry name" value="FAD:PROTEIN FMN TRANSFERASE"/>
    <property type="match status" value="1"/>
</dbReference>
<evidence type="ECO:0000256" key="9">
    <source>
        <dbReference type="ARBA" id="ARBA00048540"/>
    </source>
</evidence>
<sequence>MQFVRRVSLSFAVFLLALSLPLPAQHRLSVSRPAMGTPWSITVYADDTSSAHRIIDSAYARIEAVEQAMSDYRTDSEINRLARLPPRRYHRVSGDLYRILKLSRQLARRSRGAFDPTVGPLSRLWRRAIRSQTFPSEQEISRAGSRVQWKYLRLRRPNLVWLARDSMQLDLGGIAKGYALDAAGEVLRTGGLPSFLVDGGGDLLLGASPPDRSGWRIKGPNGPIDTAFVAVATSGTAYKYVEHEGNRYSHLIDPRTGMGVVGVRSVSVFAPSGTLADALASALLVTDPRKEPKWLKKYASVRYYRKRRED</sequence>
<dbReference type="GO" id="GO:0016740">
    <property type="term" value="F:transferase activity"/>
    <property type="evidence" value="ECO:0007669"/>
    <property type="project" value="UniProtKB-UniRule"/>
</dbReference>
<evidence type="ECO:0000313" key="13">
    <source>
        <dbReference type="EMBL" id="MBB4080589.1"/>
    </source>
</evidence>
<keyword evidence="12" id="KW-0732">Signal</keyword>
<name>A0A840EFK7_9BACT</name>
<comment type="cofactor">
    <cofactor evidence="11">
        <name>Mg(2+)</name>
        <dbReference type="ChEBI" id="CHEBI:18420"/>
    </cofactor>
    <cofactor evidence="11">
        <name>Mn(2+)</name>
        <dbReference type="ChEBI" id="CHEBI:29035"/>
    </cofactor>
    <text evidence="11">Magnesium. Can also use manganese.</text>
</comment>
<feature type="binding site" evidence="11">
    <location>
        <position position="173"/>
    </location>
    <ligand>
        <name>Mg(2+)</name>
        <dbReference type="ChEBI" id="CHEBI:18420"/>
    </ligand>
</feature>
<feature type="signal peptide" evidence="12">
    <location>
        <begin position="1"/>
        <end position="24"/>
    </location>
</feature>
<feature type="binding site" evidence="11">
    <location>
        <position position="277"/>
    </location>
    <ligand>
        <name>Mg(2+)</name>
        <dbReference type="ChEBI" id="CHEBI:18420"/>
    </ligand>
</feature>
<dbReference type="PIRSF" id="PIRSF006268">
    <property type="entry name" value="ApbE"/>
    <property type="match status" value="1"/>
</dbReference>
<evidence type="ECO:0000256" key="7">
    <source>
        <dbReference type="ARBA" id="ARBA00022842"/>
    </source>
</evidence>
<evidence type="ECO:0000313" key="14">
    <source>
        <dbReference type="Proteomes" id="UP000576209"/>
    </source>
</evidence>
<keyword evidence="3 10" id="KW-0285">Flavoprotein</keyword>
<keyword evidence="6 10" id="KW-0274">FAD</keyword>
<evidence type="ECO:0000256" key="4">
    <source>
        <dbReference type="ARBA" id="ARBA00022679"/>
    </source>
</evidence>
<dbReference type="InterPro" id="IPR024932">
    <property type="entry name" value="ApbE"/>
</dbReference>
<comment type="catalytic activity">
    <reaction evidence="9 10">
        <text>L-threonyl-[protein] + FAD = FMN-L-threonyl-[protein] + AMP + H(+)</text>
        <dbReference type="Rhea" id="RHEA:36847"/>
        <dbReference type="Rhea" id="RHEA-COMP:11060"/>
        <dbReference type="Rhea" id="RHEA-COMP:11061"/>
        <dbReference type="ChEBI" id="CHEBI:15378"/>
        <dbReference type="ChEBI" id="CHEBI:30013"/>
        <dbReference type="ChEBI" id="CHEBI:57692"/>
        <dbReference type="ChEBI" id="CHEBI:74257"/>
        <dbReference type="ChEBI" id="CHEBI:456215"/>
        <dbReference type="EC" id="2.7.1.180"/>
    </reaction>
</comment>
<evidence type="ECO:0000256" key="11">
    <source>
        <dbReference type="PIRSR" id="PIRSR006268-2"/>
    </source>
</evidence>
<evidence type="ECO:0000256" key="8">
    <source>
        <dbReference type="ARBA" id="ARBA00031306"/>
    </source>
</evidence>
<comment type="caution">
    <text evidence="13">The sequence shown here is derived from an EMBL/GenBank/DDBJ whole genome shotgun (WGS) entry which is preliminary data.</text>
</comment>
<dbReference type="EMBL" id="JACIFF010000009">
    <property type="protein sequence ID" value="MBB4080589.1"/>
    <property type="molecule type" value="Genomic_DNA"/>
</dbReference>
<dbReference type="SUPFAM" id="SSF143631">
    <property type="entry name" value="ApbE-like"/>
    <property type="match status" value="1"/>
</dbReference>
<evidence type="ECO:0000256" key="12">
    <source>
        <dbReference type="SAM" id="SignalP"/>
    </source>
</evidence>
<evidence type="ECO:0000256" key="6">
    <source>
        <dbReference type="ARBA" id="ARBA00022827"/>
    </source>
</evidence>
<dbReference type="InterPro" id="IPR003374">
    <property type="entry name" value="ApbE-like_sf"/>
</dbReference>
<keyword evidence="5 10" id="KW-0479">Metal-binding</keyword>
<comment type="similarity">
    <text evidence="10">Belongs to the ApbE family.</text>
</comment>
<dbReference type="GO" id="GO:0046872">
    <property type="term" value="F:metal ion binding"/>
    <property type="evidence" value="ECO:0007669"/>
    <property type="project" value="UniProtKB-UniRule"/>
</dbReference>
<evidence type="ECO:0000256" key="1">
    <source>
        <dbReference type="ARBA" id="ARBA00011955"/>
    </source>
</evidence>
<reference evidence="13 14" key="1">
    <citation type="submission" date="2020-08" db="EMBL/GenBank/DDBJ databases">
        <title>Genomic Encyclopedia of Type Strains, Phase IV (KMG-IV): sequencing the most valuable type-strain genomes for metagenomic binning, comparative biology and taxonomic classification.</title>
        <authorList>
            <person name="Goeker M."/>
        </authorList>
    </citation>
    <scope>NUCLEOTIDE SEQUENCE [LARGE SCALE GENOMIC DNA]</scope>
    <source>
        <strain evidence="13 14">DSM 105137</strain>
    </source>
</reference>
<dbReference type="Proteomes" id="UP000576209">
    <property type="component" value="Unassembled WGS sequence"/>
</dbReference>
<protein>
    <recommendedName>
        <fullName evidence="2 10">FAD:protein FMN transferase</fullName>
        <ecNumber evidence="1 10">2.7.1.180</ecNumber>
    </recommendedName>
    <alternativeName>
        <fullName evidence="8 10">Flavin transferase</fullName>
    </alternativeName>
</protein>
<evidence type="ECO:0000256" key="3">
    <source>
        <dbReference type="ARBA" id="ARBA00022630"/>
    </source>
</evidence>
<dbReference type="PANTHER" id="PTHR30040">
    <property type="entry name" value="THIAMINE BIOSYNTHESIS LIPOPROTEIN APBE"/>
    <property type="match status" value="1"/>
</dbReference>
<gene>
    <name evidence="13" type="ORF">GGR28_003224</name>
</gene>
<organism evidence="13 14">
    <name type="scientific">Neolewinella aquimaris</name>
    <dbReference type="NCBI Taxonomy" id="1835722"/>
    <lineage>
        <taxon>Bacteria</taxon>
        <taxon>Pseudomonadati</taxon>
        <taxon>Bacteroidota</taxon>
        <taxon>Saprospiria</taxon>
        <taxon>Saprospirales</taxon>
        <taxon>Lewinellaceae</taxon>
        <taxon>Neolewinella</taxon>
    </lineage>
</organism>
<evidence type="ECO:0000256" key="10">
    <source>
        <dbReference type="PIRNR" id="PIRNR006268"/>
    </source>
</evidence>
<keyword evidence="13" id="KW-0449">Lipoprotein</keyword>
<feature type="binding site" evidence="11">
    <location>
        <position position="281"/>
    </location>
    <ligand>
        <name>Mg(2+)</name>
        <dbReference type="ChEBI" id="CHEBI:18420"/>
    </ligand>
</feature>
<dbReference type="AlphaFoldDB" id="A0A840EFK7"/>
<feature type="chain" id="PRO_5039911048" description="FAD:protein FMN transferase" evidence="12">
    <location>
        <begin position="25"/>
        <end position="310"/>
    </location>
</feature>
<keyword evidence="7 10" id="KW-0460">Magnesium</keyword>
<accession>A0A840EFK7</accession>
<dbReference type="Gene3D" id="3.10.520.10">
    <property type="entry name" value="ApbE-like domains"/>
    <property type="match status" value="1"/>
</dbReference>
<evidence type="ECO:0000256" key="2">
    <source>
        <dbReference type="ARBA" id="ARBA00016337"/>
    </source>
</evidence>
<dbReference type="RefSeq" id="WP_183496822.1">
    <property type="nucleotide sequence ID" value="NZ_JACIFF010000009.1"/>
</dbReference>
<dbReference type="Pfam" id="PF02424">
    <property type="entry name" value="ApbE"/>
    <property type="match status" value="1"/>
</dbReference>
<keyword evidence="4 10" id="KW-0808">Transferase</keyword>